<accession>A0A1K2HFX5</accession>
<gene>
    <name evidence="2" type="ORF">SAMN02745887_01683</name>
</gene>
<dbReference type="Proteomes" id="UP000186513">
    <property type="component" value="Unassembled WGS sequence"/>
</dbReference>
<name>A0A1K2HFX5_9NEIS</name>
<sequence>MFSPMTLARRQAAAPATNQSKVVPLRTPQPAPLARDQASRIA</sequence>
<proteinExistence type="predicted"/>
<feature type="region of interest" description="Disordered" evidence="1">
    <location>
        <begin position="1"/>
        <end position="42"/>
    </location>
</feature>
<evidence type="ECO:0000313" key="3">
    <source>
        <dbReference type="Proteomes" id="UP000186513"/>
    </source>
</evidence>
<reference evidence="2 3" key="1">
    <citation type="submission" date="2016-11" db="EMBL/GenBank/DDBJ databases">
        <authorList>
            <person name="Jaros S."/>
            <person name="Januszkiewicz K."/>
            <person name="Wedrychowicz H."/>
        </authorList>
    </citation>
    <scope>NUCLEOTIDE SEQUENCE [LARGE SCALE GENOMIC DNA]</scope>
    <source>
        <strain evidence="2 3">DSM 18899</strain>
    </source>
</reference>
<evidence type="ECO:0000313" key="2">
    <source>
        <dbReference type="EMBL" id="SFZ75679.1"/>
    </source>
</evidence>
<dbReference type="EMBL" id="FPKR01000006">
    <property type="protein sequence ID" value="SFZ75679.1"/>
    <property type="molecule type" value="Genomic_DNA"/>
</dbReference>
<dbReference type="AlphaFoldDB" id="A0A1K2HFX5"/>
<protein>
    <submittedName>
        <fullName evidence="2">Uncharacterized protein</fullName>
    </submittedName>
</protein>
<organism evidence="2 3">
    <name type="scientific">Chitinimonas taiwanensis DSM 18899</name>
    <dbReference type="NCBI Taxonomy" id="1121279"/>
    <lineage>
        <taxon>Bacteria</taxon>
        <taxon>Pseudomonadati</taxon>
        <taxon>Pseudomonadota</taxon>
        <taxon>Betaproteobacteria</taxon>
        <taxon>Neisseriales</taxon>
        <taxon>Chitinibacteraceae</taxon>
        <taxon>Chitinimonas</taxon>
    </lineage>
</organism>
<evidence type="ECO:0000256" key="1">
    <source>
        <dbReference type="SAM" id="MobiDB-lite"/>
    </source>
</evidence>
<keyword evidence="3" id="KW-1185">Reference proteome</keyword>
<dbReference type="STRING" id="1121279.SAMN02745887_01683"/>